<protein>
    <submittedName>
        <fullName evidence="1">SFRICE_001558</fullName>
    </submittedName>
</protein>
<organism evidence="1">
    <name type="scientific">Spodoptera frugiperda</name>
    <name type="common">Fall armyworm</name>
    <dbReference type="NCBI Taxonomy" id="7108"/>
    <lineage>
        <taxon>Eukaryota</taxon>
        <taxon>Metazoa</taxon>
        <taxon>Ecdysozoa</taxon>
        <taxon>Arthropoda</taxon>
        <taxon>Hexapoda</taxon>
        <taxon>Insecta</taxon>
        <taxon>Pterygota</taxon>
        <taxon>Neoptera</taxon>
        <taxon>Endopterygota</taxon>
        <taxon>Lepidoptera</taxon>
        <taxon>Glossata</taxon>
        <taxon>Ditrysia</taxon>
        <taxon>Noctuoidea</taxon>
        <taxon>Noctuidae</taxon>
        <taxon>Amphipyrinae</taxon>
        <taxon>Spodoptera</taxon>
    </lineage>
</organism>
<name>A0A2H1VEP7_SPOFR</name>
<proteinExistence type="predicted"/>
<dbReference type="AlphaFoldDB" id="A0A2H1VEP7"/>
<gene>
    <name evidence="1" type="ORF">SFRICE_001558</name>
</gene>
<reference evidence="1" key="1">
    <citation type="submission" date="2016-07" db="EMBL/GenBank/DDBJ databases">
        <authorList>
            <person name="Bretaudeau A."/>
        </authorList>
    </citation>
    <scope>NUCLEOTIDE SEQUENCE</scope>
    <source>
        <strain evidence="1">Rice</strain>
        <tissue evidence="1">Whole body</tissue>
    </source>
</reference>
<evidence type="ECO:0000313" key="1">
    <source>
        <dbReference type="EMBL" id="SOQ39318.1"/>
    </source>
</evidence>
<sequence length="130" mass="15457">MIIHTYITSRLSLMARQAAETMEHQLLRLLHTSFASSTVISLFIQARRAKVVKFNPVFYERFFYGIRPVNEQTDHLMVSDGRRPWTPETHEALEVRCRPFGENQQHYMYFTIAYLNYGYLDSNNRPDVMY</sequence>
<accession>A0A2H1VEP7</accession>
<dbReference type="EMBL" id="ODYU01002169">
    <property type="protein sequence ID" value="SOQ39318.1"/>
    <property type="molecule type" value="Genomic_DNA"/>
</dbReference>